<protein>
    <recommendedName>
        <fullName evidence="1">DUF7730 domain-containing protein</fullName>
    </recommendedName>
</protein>
<feature type="domain" description="DUF7730" evidence="1">
    <location>
        <begin position="7"/>
        <end position="152"/>
    </location>
</feature>
<dbReference type="Pfam" id="PF24864">
    <property type="entry name" value="DUF7730"/>
    <property type="match status" value="1"/>
</dbReference>
<comment type="caution">
    <text evidence="2">The sequence shown here is derived from an EMBL/GenBank/DDBJ whole genome shotgun (WGS) entry which is preliminary data.</text>
</comment>
<evidence type="ECO:0000259" key="1">
    <source>
        <dbReference type="Pfam" id="PF24864"/>
    </source>
</evidence>
<reference evidence="2 3" key="1">
    <citation type="submission" date="2023-01" db="EMBL/GenBank/DDBJ databases">
        <title>Analysis of 21 Apiospora genomes using comparative genomics revels a genus with tremendous synthesis potential of carbohydrate active enzymes and secondary metabolites.</title>
        <authorList>
            <person name="Sorensen T."/>
        </authorList>
    </citation>
    <scope>NUCLEOTIDE SEQUENCE [LARGE SCALE GENOMIC DNA]</scope>
    <source>
        <strain evidence="2 3">CBS 135458</strain>
    </source>
</reference>
<gene>
    <name evidence="2" type="ORF">PG994_014112</name>
</gene>
<dbReference type="Proteomes" id="UP001480595">
    <property type="component" value="Unassembled WGS sequence"/>
</dbReference>
<dbReference type="RefSeq" id="XP_066708650.1">
    <property type="nucleotide sequence ID" value="XM_066865521.1"/>
</dbReference>
<dbReference type="EMBL" id="JAQQWL010000015">
    <property type="protein sequence ID" value="KAK8041105.1"/>
    <property type="molecule type" value="Genomic_DNA"/>
</dbReference>
<dbReference type="GeneID" id="92098584"/>
<proteinExistence type="predicted"/>
<name>A0ABR1T558_9PEZI</name>
<evidence type="ECO:0000313" key="2">
    <source>
        <dbReference type="EMBL" id="KAK8041105.1"/>
    </source>
</evidence>
<organism evidence="2 3">
    <name type="scientific">Apiospora phragmitis</name>
    <dbReference type="NCBI Taxonomy" id="2905665"/>
    <lineage>
        <taxon>Eukaryota</taxon>
        <taxon>Fungi</taxon>
        <taxon>Dikarya</taxon>
        <taxon>Ascomycota</taxon>
        <taxon>Pezizomycotina</taxon>
        <taxon>Sordariomycetes</taxon>
        <taxon>Xylariomycetidae</taxon>
        <taxon>Amphisphaeriales</taxon>
        <taxon>Apiosporaceae</taxon>
        <taxon>Apiospora</taxon>
    </lineage>
</organism>
<evidence type="ECO:0000313" key="3">
    <source>
        <dbReference type="Proteomes" id="UP001480595"/>
    </source>
</evidence>
<sequence>MDEPHQQRPTLLGLLREIRDKIYEILYVQPQAIDCYHVWFTTPRRLRRQLAREGGADPDCCGRRDYGCATHHEARLRPHGTALLRACRRVHDEGAAVLYARNVFAVALEQRCVFLRLFAVGERNLRRMRRVRHVRLTAYTDYHAYYITRDPEVGGTRGDGHCGATPWEFFGGAPAIGDDGARAAGWGALVGGGLQTLQVAALVPYWGHHRGWAVWVSQLEHVLKVIGDAAPEDAEVTVDDNCSLFLCDAVDRCFARLEKGFRRARLPEGDAHYDKKGRFDPDDVGGAPLNCDGELMFEEVLKRLPSRPTESLPFALFDEDEGGLHR</sequence>
<accession>A0ABR1T558</accession>
<keyword evidence="3" id="KW-1185">Reference proteome</keyword>
<dbReference type="InterPro" id="IPR056632">
    <property type="entry name" value="DUF7730"/>
</dbReference>